<comment type="caution">
    <text evidence="1">The sequence shown here is derived from an EMBL/GenBank/DDBJ whole genome shotgun (WGS) entry which is preliminary data.</text>
</comment>
<keyword evidence="2" id="KW-1185">Reference proteome</keyword>
<evidence type="ECO:0000313" key="2">
    <source>
        <dbReference type="Proteomes" id="UP000077339"/>
    </source>
</evidence>
<dbReference type="PATRIC" id="fig|1453497.3.peg.1428"/>
<protein>
    <submittedName>
        <fullName evidence="1">Uncharacterized protein</fullName>
    </submittedName>
</protein>
<gene>
    <name evidence="1" type="ORF">AT15_07170</name>
</gene>
<dbReference type="OrthoDB" id="6398375at2"/>
<organism evidence="1 2">
    <name type="scientific">Kosmotoga arenicorallina S304</name>
    <dbReference type="NCBI Taxonomy" id="1453497"/>
    <lineage>
        <taxon>Bacteria</taxon>
        <taxon>Thermotogati</taxon>
        <taxon>Thermotogota</taxon>
        <taxon>Thermotogae</taxon>
        <taxon>Kosmotogales</taxon>
        <taxon>Kosmotogaceae</taxon>
        <taxon>Kosmotoga</taxon>
    </lineage>
</organism>
<dbReference type="AlphaFoldDB" id="A0A182C718"/>
<proteinExistence type="predicted"/>
<dbReference type="InterPro" id="IPR015797">
    <property type="entry name" value="NUDIX_hydrolase-like_dom_sf"/>
</dbReference>
<dbReference type="RefSeq" id="WP_068346269.1">
    <property type="nucleotide sequence ID" value="NZ_JFHK01000004.1"/>
</dbReference>
<sequence>MKEEVLVVAADYLKDLLCFSGVRNVPLDTIRECVRRHASFMPRQYAENDERYRQMIPYIVLKNRERFILLKRTEKQGEKRLHNKFTLGIGGHVNSEDGDLHDAWKTFEKGLWREFNEEVKAEPKSLTYLGVINDLSSPVSRVHLGILYLAEVNFKGLREMDMFEIFEISLEDLLAYRDKMEGWSKLTTDFLIKFSRLLQR</sequence>
<evidence type="ECO:0000313" key="1">
    <source>
        <dbReference type="EMBL" id="OAA31269.1"/>
    </source>
</evidence>
<reference evidence="1 2" key="1">
    <citation type="submission" date="2014-02" db="EMBL/GenBank/DDBJ databases">
        <title>Kosmotoga genome sequencing.</title>
        <authorList>
            <person name="Pollo S.M."/>
            <person name="Charchuk R."/>
            <person name="Nesbo C.L."/>
        </authorList>
    </citation>
    <scope>NUCLEOTIDE SEQUENCE [LARGE SCALE GENOMIC DNA]</scope>
    <source>
        <strain evidence="1 2">S304</strain>
    </source>
</reference>
<accession>A0A182C718</accession>
<dbReference type="STRING" id="1453497.AT15_07170"/>
<dbReference type="EMBL" id="JFHK01000004">
    <property type="protein sequence ID" value="OAA31269.1"/>
    <property type="molecule type" value="Genomic_DNA"/>
</dbReference>
<dbReference type="Proteomes" id="UP000077339">
    <property type="component" value="Unassembled WGS sequence"/>
</dbReference>
<dbReference type="SUPFAM" id="SSF55811">
    <property type="entry name" value="Nudix"/>
    <property type="match status" value="1"/>
</dbReference>
<dbReference type="Gene3D" id="3.90.79.10">
    <property type="entry name" value="Nucleoside Triphosphate Pyrophosphohydrolase"/>
    <property type="match status" value="1"/>
</dbReference>
<name>A0A182C718_9BACT</name>